<comment type="similarity">
    <text evidence="2">Belongs to the PpiC/parvulin rotamase family.</text>
</comment>
<evidence type="ECO:0000256" key="8">
    <source>
        <dbReference type="PROSITE-ProRule" id="PRU00278"/>
    </source>
</evidence>
<feature type="signal peptide" evidence="9">
    <location>
        <begin position="1"/>
        <end position="20"/>
    </location>
</feature>
<sequence>MIRTLPAAALMAGLSTMASAQQASDVVATVNGTEITLGEMIITRSQLPQQYQQLPPETLFQGILDQLIQQQVLADTLDETPARVEYALENQRRSLMAGEAINMMMGEAVSDEELQAAYDEAFADAEPVQEYNASHILVETEEEAKAVMERLEAGEDFAEVAKEVSTDPGSGANGGSLGWFADGMMVAPFQTAVAELEKGEMTEAPVETQFGFHVIRLDDTRTQEAPALEDVREDLASQIQQGKIETRLTELEGEADVARPEDGAFDPALLTDLDLLEEGN</sequence>
<keyword evidence="12" id="KW-1185">Reference proteome</keyword>
<keyword evidence="8 11" id="KW-0413">Isomerase</keyword>
<evidence type="ECO:0000259" key="10">
    <source>
        <dbReference type="PROSITE" id="PS50198"/>
    </source>
</evidence>
<dbReference type="InterPro" id="IPR050245">
    <property type="entry name" value="PrsA_foldase"/>
</dbReference>
<name>A0A017HFZ1_9RHOB</name>
<dbReference type="PATRIC" id="fig|1122180.6.peg.760"/>
<evidence type="ECO:0000256" key="9">
    <source>
        <dbReference type="SAM" id="SignalP"/>
    </source>
</evidence>
<evidence type="ECO:0000313" key="12">
    <source>
        <dbReference type="Proteomes" id="UP000025047"/>
    </source>
</evidence>
<evidence type="ECO:0000256" key="7">
    <source>
        <dbReference type="ARBA" id="ARBA00031484"/>
    </source>
</evidence>
<dbReference type="InterPro" id="IPR027304">
    <property type="entry name" value="Trigger_fact/SurA_dom_sf"/>
</dbReference>
<dbReference type="PROSITE" id="PS01096">
    <property type="entry name" value="PPIC_PPIASE_1"/>
    <property type="match status" value="1"/>
</dbReference>
<dbReference type="GO" id="GO:0003755">
    <property type="term" value="F:peptidyl-prolyl cis-trans isomerase activity"/>
    <property type="evidence" value="ECO:0007669"/>
    <property type="project" value="UniProtKB-KW"/>
</dbReference>
<evidence type="ECO:0000313" key="11">
    <source>
        <dbReference type="EMBL" id="EYD73235.1"/>
    </source>
</evidence>
<feature type="domain" description="PpiC" evidence="10">
    <location>
        <begin position="128"/>
        <end position="219"/>
    </location>
</feature>
<dbReference type="OrthoDB" id="14196at2"/>
<evidence type="ECO:0000256" key="4">
    <source>
        <dbReference type="ARBA" id="ARBA00018370"/>
    </source>
</evidence>
<comment type="catalytic activity">
    <reaction evidence="1">
        <text>[protein]-peptidylproline (omega=180) = [protein]-peptidylproline (omega=0)</text>
        <dbReference type="Rhea" id="RHEA:16237"/>
        <dbReference type="Rhea" id="RHEA-COMP:10747"/>
        <dbReference type="Rhea" id="RHEA-COMP:10748"/>
        <dbReference type="ChEBI" id="CHEBI:83833"/>
        <dbReference type="ChEBI" id="CHEBI:83834"/>
        <dbReference type="EC" id="5.2.1.8"/>
    </reaction>
</comment>
<protein>
    <recommendedName>
        <fullName evidence="4">Parvulin-like PPIase</fullName>
        <ecNumber evidence="3">5.2.1.8</ecNumber>
    </recommendedName>
    <alternativeName>
        <fullName evidence="6">Peptidyl-prolyl cis-trans isomerase plp</fullName>
    </alternativeName>
    <alternativeName>
        <fullName evidence="7">Rotamase plp</fullName>
    </alternativeName>
</protein>
<dbReference type="RefSeq" id="WP_017927737.1">
    <property type="nucleotide sequence ID" value="NZ_KB822996.1"/>
</dbReference>
<dbReference type="PROSITE" id="PS50198">
    <property type="entry name" value="PPIC_PPIASE_2"/>
    <property type="match status" value="1"/>
</dbReference>
<proteinExistence type="inferred from homology"/>
<dbReference type="Proteomes" id="UP000025047">
    <property type="component" value="Unassembled WGS sequence"/>
</dbReference>
<dbReference type="Pfam" id="PF13616">
    <property type="entry name" value="Rotamase_3"/>
    <property type="match status" value="1"/>
</dbReference>
<dbReference type="InterPro" id="IPR023058">
    <property type="entry name" value="PPIase_PpiC_CS"/>
</dbReference>
<dbReference type="InterPro" id="IPR046357">
    <property type="entry name" value="PPIase_dom_sf"/>
</dbReference>
<dbReference type="EC" id="5.2.1.8" evidence="3"/>
<keyword evidence="5 8" id="KW-0697">Rotamase</keyword>
<evidence type="ECO:0000256" key="6">
    <source>
        <dbReference type="ARBA" id="ARBA00030642"/>
    </source>
</evidence>
<dbReference type="eggNOG" id="COG0760">
    <property type="taxonomic scope" value="Bacteria"/>
</dbReference>
<dbReference type="HOGENOM" id="CLU_034646_1_0_5"/>
<comment type="caution">
    <text evidence="11">The sequence shown here is derived from an EMBL/GenBank/DDBJ whole genome shotgun (WGS) entry which is preliminary data.</text>
</comment>
<evidence type="ECO:0000256" key="1">
    <source>
        <dbReference type="ARBA" id="ARBA00000971"/>
    </source>
</evidence>
<dbReference type="SUPFAM" id="SSF54534">
    <property type="entry name" value="FKBP-like"/>
    <property type="match status" value="1"/>
</dbReference>
<keyword evidence="9" id="KW-0732">Signal</keyword>
<dbReference type="EMBL" id="APGJ01000003">
    <property type="protein sequence ID" value="EYD73235.1"/>
    <property type="molecule type" value="Genomic_DNA"/>
</dbReference>
<dbReference type="STRING" id="1122180.Lokhon_00762"/>
<evidence type="ECO:0000256" key="5">
    <source>
        <dbReference type="ARBA" id="ARBA00023110"/>
    </source>
</evidence>
<dbReference type="PANTHER" id="PTHR47245">
    <property type="entry name" value="PEPTIDYLPROLYL ISOMERASE"/>
    <property type="match status" value="1"/>
</dbReference>
<evidence type="ECO:0000256" key="2">
    <source>
        <dbReference type="ARBA" id="ARBA00007656"/>
    </source>
</evidence>
<dbReference type="Gene3D" id="3.10.50.40">
    <property type="match status" value="1"/>
</dbReference>
<reference evidence="11 12" key="1">
    <citation type="submission" date="2013-03" db="EMBL/GenBank/DDBJ databases">
        <authorList>
            <person name="Fiebig A."/>
            <person name="Goeker M."/>
            <person name="Klenk H.-P.P."/>
        </authorList>
    </citation>
    <scope>NUCLEOTIDE SEQUENCE [LARGE SCALE GENOMIC DNA]</scope>
    <source>
        <strain evidence="11 12">DSM 17492</strain>
    </source>
</reference>
<gene>
    <name evidence="11" type="ORF">Lokhon_00762</name>
</gene>
<dbReference type="PANTHER" id="PTHR47245:SF2">
    <property type="entry name" value="PEPTIDYL-PROLYL CIS-TRANS ISOMERASE HP_0175-RELATED"/>
    <property type="match status" value="1"/>
</dbReference>
<dbReference type="AlphaFoldDB" id="A0A017HFZ1"/>
<feature type="chain" id="PRO_5007751915" description="Parvulin-like PPIase" evidence="9">
    <location>
        <begin position="21"/>
        <end position="280"/>
    </location>
</feature>
<dbReference type="InterPro" id="IPR000297">
    <property type="entry name" value="PPIase_PpiC"/>
</dbReference>
<dbReference type="Gene3D" id="1.10.8.1040">
    <property type="match status" value="1"/>
</dbReference>
<evidence type="ECO:0000256" key="3">
    <source>
        <dbReference type="ARBA" id="ARBA00013194"/>
    </source>
</evidence>
<organism evidence="11 12">
    <name type="scientific">Limimaricola hongkongensis DSM 17492</name>
    <dbReference type="NCBI Taxonomy" id="1122180"/>
    <lineage>
        <taxon>Bacteria</taxon>
        <taxon>Pseudomonadati</taxon>
        <taxon>Pseudomonadota</taxon>
        <taxon>Alphaproteobacteria</taxon>
        <taxon>Rhodobacterales</taxon>
        <taxon>Paracoccaceae</taxon>
        <taxon>Limimaricola</taxon>
    </lineage>
</organism>
<accession>A0A017HFZ1</accession>
<dbReference type="SUPFAM" id="SSF109998">
    <property type="entry name" value="Triger factor/SurA peptide-binding domain-like"/>
    <property type="match status" value="1"/>
</dbReference>